<comment type="subcellular location">
    <subcellularLocation>
        <location evidence="1">Nucleus</location>
    </subcellularLocation>
</comment>
<dbReference type="PANTHER" id="PTHR12874:SF26">
    <property type="entry name" value="F-BOX PROTEIN"/>
    <property type="match status" value="1"/>
</dbReference>
<dbReference type="GO" id="GO:0005737">
    <property type="term" value="C:cytoplasm"/>
    <property type="evidence" value="ECO:0007669"/>
    <property type="project" value="TreeGrafter"/>
</dbReference>
<dbReference type="GO" id="GO:0016567">
    <property type="term" value="P:protein ubiquitination"/>
    <property type="evidence" value="ECO:0007669"/>
    <property type="project" value="UniProtKB-UniRule"/>
</dbReference>
<comment type="subunit">
    <text evidence="1">Component of the SCF-type E3 ligase complex.</text>
</comment>
<accession>A0AAQ3JZ81</accession>
<dbReference type="Proteomes" id="UP001327560">
    <property type="component" value="Chromosome 2"/>
</dbReference>
<organism evidence="4 5">
    <name type="scientific">Canna indica</name>
    <name type="common">Indian-shot</name>
    <dbReference type="NCBI Taxonomy" id="4628"/>
    <lineage>
        <taxon>Eukaryota</taxon>
        <taxon>Viridiplantae</taxon>
        <taxon>Streptophyta</taxon>
        <taxon>Embryophyta</taxon>
        <taxon>Tracheophyta</taxon>
        <taxon>Spermatophyta</taxon>
        <taxon>Magnoliopsida</taxon>
        <taxon>Liliopsida</taxon>
        <taxon>Zingiberales</taxon>
        <taxon>Cannaceae</taxon>
        <taxon>Canna</taxon>
    </lineage>
</organism>
<evidence type="ECO:0000313" key="5">
    <source>
        <dbReference type="Proteomes" id="UP001327560"/>
    </source>
</evidence>
<dbReference type="Gene3D" id="1.20.1280.50">
    <property type="match status" value="1"/>
</dbReference>
<feature type="domain" description="F-box" evidence="3">
    <location>
        <begin position="29"/>
        <end position="75"/>
    </location>
</feature>
<dbReference type="GO" id="GO:0031146">
    <property type="term" value="P:SCF-dependent proteasomal ubiquitin-dependent protein catabolic process"/>
    <property type="evidence" value="ECO:0007669"/>
    <property type="project" value="UniProtKB-UniRule"/>
</dbReference>
<evidence type="ECO:0000256" key="1">
    <source>
        <dbReference type="RuleBase" id="RU369085"/>
    </source>
</evidence>
<keyword evidence="1" id="KW-0539">Nucleus</keyword>
<dbReference type="Pfam" id="PF12937">
    <property type="entry name" value="F-box-like"/>
    <property type="match status" value="1"/>
</dbReference>
<proteinExistence type="predicted"/>
<reference evidence="4 5" key="1">
    <citation type="submission" date="2023-10" db="EMBL/GenBank/DDBJ databases">
        <title>Chromosome-scale genome assembly provides insights into flower coloration mechanisms of Canna indica.</title>
        <authorList>
            <person name="Li C."/>
        </authorList>
    </citation>
    <scope>NUCLEOTIDE SEQUENCE [LARGE SCALE GENOMIC DNA]</scope>
    <source>
        <tissue evidence="4">Flower</tissue>
    </source>
</reference>
<feature type="region of interest" description="Disordered" evidence="2">
    <location>
        <begin position="135"/>
        <end position="155"/>
    </location>
</feature>
<dbReference type="InterPro" id="IPR036047">
    <property type="entry name" value="F-box-like_dom_sf"/>
</dbReference>
<dbReference type="GO" id="GO:0005634">
    <property type="term" value="C:nucleus"/>
    <property type="evidence" value="ECO:0007669"/>
    <property type="project" value="UniProtKB-SubCell"/>
</dbReference>
<name>A0AAQ3JZ81_9LILI</name>
<sequence>MKTCYLVAFWIPQLRIQSQGVGGGSEGVNLVMERLPRELCLKIFHLLDHRSLAASVQVCRKWCVLASNDALWSNLFKERWGGDSAAFYAPGDSKSWKDVYIVQDRCDRFGLGLKIIREGNDYYLVHQGEIQRYLGTGKPQNGTDDGTAPPSSTDSKSVISDKILFFLGDLEAACTTAKRIRM</sequence>
<dbReference type="PROSITE" id="PS50181">
    <property type="entry name" value="FBOX"/>
    <property type="match status" value="1"/>
</dbReference>
<dbReference type="PANTHER" id="PTHR12874">
    <property type="entry name" value="F-BOX ONLY PROTEIN 48-RELATED"/>
    <property type="match status" value="1"/>
</dbReference>
<dbReference type="AlphaFoldDB" id="A0AAQ3JZ81"/>
<dbReference type="EMBL" id="CP136891">
    <property type="protein sequence ID" value="WOK99003.1"/>
    <property type="molecule type" value="Genomic_DNA"/>
</dbReference>
<keyword evidence="1" id="KW-0833">Ubl conjugation pathway</keyword>
<evidence type="ECO:0000313" key="4">
    <source>
        <dbReference type="EMBL" id="WOK99003.1"/>
    </source>
</evidence>
<feature type="compositionally biased region" description="Polar residues" evidence="2">
    <location>
        <begin position="138"/>
        <end position="155"/>
    </location>
</feature>
<keyword evidence="5" id="KW-1185">Reference proteome</keyword>
<dbReference type="GO" id="GO:0019005">
    <property type="term" value="C:SCF ubiquitin ligase complex"/>
    <property type="evidence" value="ECO:0007669"/>
    <property type="project" value="UniProtKB-UniRule"/>
</dbReference>
<dbReference type="InterPro" id="IPR001810">
    <property type="entry name" value="F-box_dom"/>
</dbReference>
<evidence type="ECO:0000259" key="3">
    <source>
        <dbReference type="PROSITE" id="PS50181"/>
    </source>
</evidence>
<comment type="pathway">
    <text evidence="1">Protein modification; protein ubiquitination.</text>
</comment>
<comment type="function">
    <text evidence="1">Acts as a component of a SCF E3 ubiquitin ligase complexes.</text>
</comment>
<protein>
    <recommendedName>
        <fullName evidence="1">F-box protein</fullName>
    </recommendedName>
</protein>
<evidence type="ECO:0000256" key="2">
    <source>
        <dbReference type="SAM" id="MobiDB-lite"/>
    </source>
</evidence>
<dbReference type="SUPFAM" id="SSF81383">
    <property type="entry name" value="F-box domain"/>
    <property type="match status" value="1"/>
</dbReference>
<gene>
    <name evidence="4" type="ORF">Cni_G07715</name>
</gene>